<dbReference type="Gene3D" id="3.40.50.300">
    <property type="entry name" value="P-loop containing nucleotide triphosphate hydrolases"/>
    <property type="match status" value="1"/>
</dbReference>
<evidence type="ECO:0000256" key="6">
    <source>
        <dbReference type="ARBA" id="ARBA00023136"/>
    </source>
</evidence>
<evidence type="ECO:0000259" key="9">
    <source>
        <dbReference type="PROSITE" id="PS50929"/>
    </source>
</evidence>
<dbReference type="RefSeq" id="WP_265424743.1">
    <property type="nucleotide sequence ID" value="NZ_JAPFPW010000007.1"/>
</dbReference>
<evidence type="ECO:0000256" key="1">
    <source>
        <dbReference type="ARBA" id="ARBA00004651"/>
    </source>
</evidence>
<dbReference type="EMBL" id="JAPFPW010000007">
    <property type="protein sequence ID" value="MCW7753874.1"/>
    <property type="molecule type" value="Genomic_DNA"/>
</dbReference>
<dbReference type="NCBIfam" id="TIGR02857">
    <property type="entry name" value="CydD"/>
    <property type="match status" value="1"/>
</dbReference>
<keyword evidence="4" id="KW-0067">ATP-binding</keyword>
<feature type="transmembrane region" description="Helical" evidence="7">
    <location>
        <begin position="287"/>
        <end position="306"/>
    </location>
</feature>
<feature type="transmembrane region" description="Helical" evidence="7">
    <location>
        <begin position="167"/>
        <end position="186"/>
    </location>
</feature>
<feature type="domain" description="ABC transporter" evidence="8">
    <location>
        <begin position="352"/>
        <end position="576"/>
    </location>
</feature>
<dbReference type="CDD" id="cd18584">
    <property type="entry name" value="ABC_6TM_AarD_CydD"/>
    <property type="match status" value="1"/>
</dbReference>
<keyword evidence="3" id="KW-0547">Nucleotide-binding</keyword>
<reference evidence="10 11" key="1">
    <citation type="submission" date="2022-11" db="EMBL/GenBank/DDBJ databases">
        <title>Desulfobotulus tamanensis H1 sp. nov. - anaerobic, alkaliphilic, sulphate reducing bacterium isolated from terrestrial mud volcano.</title>
        <authorList>
            <person name="Frolova A."/>
            <person name="Merkel A.Y."/>
            <person name="Slobodkin A.I."/>
        </authorList>
    </citation>
    <scope>NUCLEOTIDE SEQUENCE [LARGE SCALE GENOMIC DNA]</scope>
    <source>
        <strain evidence="10 11">H1</strain>
    </source>
</reference>
<dbReference type="InterPro" id="IPR036640">
    <property type="entry name" value="ABC1_TM_sf"/>
</dbReference>
<dbReference type="PROSITE" id="PS50893">
    <property type="entry name" value="ABC_TRANSPORTER_2"/>
    <property type="match status" value="1"/>
</dbReference>
<comment type="caution">
    <text evidence="10">The sequence shown here is derived from an EMBL/GenBank/DDBJ whole genome shotgun (WGS) entry which is preliminary data.</text>
</comment>
<dbReference type="SUPFAM" id="SSF90123">
    <property type="entry name" value="ABC transporter transmembrane region"/>
    <property type="match status" value="1"/>
</dbReference>
<dbReference type="InterPro" id="IPR027417">
    <property type="entry name" value="P-loop_NTPase"/>
</dbReference>
<evidence type="ECO:0000313" key="10">
    <source>
        <dbReference type="EMBL" id="MCW7753874.1"/>
    </source>
</evidence>
<dbReference type="PANTHER" id="PTHR24221:SF261">
    <property type="entry name" value="GLUTATHIONE_L-CYSTEINE TRANSPORT SYSTEM ATP-BINDING_PERMEASE PROTEIN CYDD"/>
    <property type="match status" value="1"/>
</dbReference>
<name>A0ABT3N8U3_9BACT</name>
<dbReference type="InterPro" id="IPR003593">
    <property type="entry name" value="AAA+_ATPase"/>
</dbReference>
<organism evidence="10 11">
    <name type="scientific">Desulfobotulus pelophilus</name>
    <dbReference type="NCBI Taxonomy" id="2823377"/>
    <lineage>
        <taxon>Bacteria</taxon>
        <taxon>Pseudomonadati</taxon>
        <taxon>Thermodesulfobacteriota</taxon>
        <taxon>Desulfobacteria</taxon>
        <taxon>Desulfobacterales</taxon>
        <taxon>Desulfobacteraceae</taxon>
        <taxon>Desulfobotulus</taxon>
    </lineage>
</organism>
<proteinExistence type="predicted"/>
<sequence>MGEEKDRAAGEKQAAFWLQDQVKRVRGLLLLSAFSGSMAAVVMVFQCFFLADLLVGLALKKVFSMQSFWLLGLCFFCRPFFLAAKDFWGLRAGLVLRHRLRMELLDRIADAGPLRSRMGGDGVLSAMVLEQVDAMDDYIVRYLPQKILAVVTPVVIVLAVWPHSRLVALLLMVTAPLIPFFMMLVGNEAARAGRQQLEALSLLAGRMRDILRGLTVLRQLNAVDPAREKLALAAGAYRERTLSVLRLAFLSSAVLELFASLSIALTAVYLGMGLLGHVPWARGTVPVSLYAGLFILLLIPEYYMALRRFGADYHAKAQAMAAASALRPLAETFRDSSGGGRFVWEAEGPPTITLEKVVWQPDERDAVLKDVSMFIGSGRRVGLVGPSGAGKSSLLQLLLAFDRPSEGRILVNGMPLDGLDTERYRRQIVWLGQSPEWFSGSVGENVRLGCPDASDTEIWRILQKAGALDFMKALPQGLNSPMGEGGRGFSGGQLQRLALARALLQDSWLWILDEPGAHLDPETARSVRRQLGKVSEGKTLILATHHLEGLEWLDDLFLVDGGRIAGPVTDSMEIMRGG</sequence>
<dbReference type="PROSITE" id="PS00211">
    <property type="entry name" value="ABC_TRANSPORTER_1"/>
    <property type="match status" value="1"/>
</dbReference>
<dbReference type="Proteomes" id="UP001209681">
    <property type="component" value="Unassembled WGS sequence"/>
</dbReference>
<feature type="transmembrane region" description="Helical" evidence="7">
    <location>
        <begin position="63"/>
        <end position="81"/>
    </location>
</feature>
<keyword evidence="6 7" id="KW-0472">Membrane</keyword>
<evidence type="ECO:0000259" key="8">
    <source>
        <dbReference type="PROSITE" id="PS50893"/>
    </source>
</evidence>
<dbReference type="Pfam" id="PF00664">
    <property type="entry name" value="ABC_membrane"/>
    <property type="match status" value="1"/>
</dbReference>
<dbReference type="SUPFAM" id="SSF52540">
    <property type="entry name" value="P-loop containing nucleoside triphosphate hydrolases"/>
    <property type="match status" value="1"/>
</dbReference>
<feature type="transmembrane region" description="Helical" evidence="7">
    <location>
        <begin position="28"/>
        <end position="51"/>
    </location>
</feature>
<feature type="transmembrane region" description="Helical" evidence="7">
    <location>
        <begin position="143"/>
        <end position="161"/>
    </location>
</feature>
<keyword evidence="11" id="KW-1185">Reference proteome</keyword>
<dbReference type="InterPro" id="IPR017871">
    <property type="entry name" value="ABC_transporter-like_CS"/>
</dbReference>
<evidence type="ECO:0000256" key="3">
    <source>
        <dbReference type="ARBA" id="ARBA00022741"/>
    </source>
</evidence>
<dbReference type="InterPro" id="IPR003439">
    <property type="entry name" value="ABC_transporter-like_ATP-bd"/>
</dbReference>
<accession>A0ABT3N8U3</accession>
<evidence type="ECO:0000313" key="11">
    <source>
        <dbReference type="Proteomes" id="UP001209681"/>
    </source>
</evidence>
<dbReference type="InterPro" id="IPR014216">
    <property type="entry name" value="ABC_transptr_CydD"/>
</dbReference>
<gene>
    <name evidence="10" type="primary">cydD</name>
    <name evidence="10" type="ORF">OOT00_07745</name>
</gene>
<dbReference type="Gene3D" id="1.20.1560.10">
    <property type="entry name" value="ABC transporter type 1, transmembrane domain"/>
    <property type="match status" value="1"/>
</dbReference>
<keyword evidence="2 7" id="KW-0812">Transmembrane</keyword>
<evidence type="ECO:0000256" key="4">
    <source>
        <dbReference type="ARBA" id="ARBA00022840"/>
    </source>
</evidence>
<dbReference type="PROSITE" id="PS50929">
    <property type="entry name" value="ABC_TM1F"/>
    <property type="match status" value="1"/>
</dbReference>
<dbReference type="InterPro" id="IPR039421">
    <property type="entry name" value="Type_1_exporter"/>
</dbReference>
<dbReference type="SMART" id="SM00382">
    <property type="entry name" value="AAA"/>
    <property type="match status" value="1"/>
</dbReference>
<protein>
    <submittedName>
        <fullName evidence="10">Thiol reductant ABC exporter subunit CydD</fullName>
    </submittedName>
</protein>
<dbReference type="Pfam" id="PF00005">
    <property type="entry name" value="ABC_tran"/>
    <property type="match status" value="1"/>
</dbReference>
<evidence type="ECO:0000256" key="2">
    <source>
        <dbReference type="ARBA" id="ARBA00022692"/>
    </source>
</evidence>
<feature type="transmembrane region" description="Helical" evidence="7">
    <location>
        <begin position="247"/>
        <end position="275"/>
    </location>
</feature>
<feature type="domain" description="ABC transmembrane type-1" evidence="9">
    <location>
        <begin position="30"/>
        <end position="318"/>
    </location>
</feature>
<comment type="subcellular location">
    <subcellularLocation>
        <location evidence="1">Cell membrane</location>
        <topology evidence="1">Multi-pass membrane protein</topology>
    </subcellularLocation>
</comment>
<dbReference type="PANTHER" id="PTHR24221">
    <property type="entry name" value="ATP-BINDING CASSETTE SUB-FAMILY B"/>
    <property type="match status" value="1"/>
</dbReference>
<evidence type="ECO:0000256" key="5">
    <source>
        <dbReference type="ARBA" id="ARBA00022989"/>
    </source>
</evidence>
<evidence type="ECO:0000256" key="7">
    <source>
        <dbReference type="SAM" id="Phobius"/>
    </source>
</evidence>
<keyword evidence="5 7" id="KW-1133">Transmembrane helix</keyword>
<dbReference type="InterPro" id="IPR011527">
    <property type="entry name" value="ABC1_TM_dom"/>
</dbReference>